<evidence type="ECO:0000313" key="2">
    <source>
        <dbReference type="WBParaSite" id="ASIM_0000783801-mRNA-1"/>
    </source>
</evidence>
<protein>
    <submittedName>
        <fullName evidence="2">GA11186</fullName>
    </submittedName>
</protein>
<feature type="compositionally biased region" description="Polar residues" evidence="1">
    <location>
        <begin position="95"/>
        <end position="104"/>
    </location>
</feature>
<evidence type="ECO:0000256" key="1">
    <source>
        <dbReference type="SAM" id="MobiDB-lite"/>
    </source>
</evidence>
<dbReference type="AlphaFoldDB" id="A0A0M3JJL7"/>
<feature type="compositionally biased region" description="Polar residues" evidence="1">
    <location>
        <begin position="57"/>
        <end position="69"/>
    </location>
</feature>
<reference evidence="2" key="1">
    <citation type="submission" date="2017-02" db="UniProtKB">
        <authorList>
            <consortium name="WormBaseParasite"/>
        </authorList>
    </citation>
    <scope>IDENTIFICATION</scope>
</reference>
<feature type="region of interest" description="Disordered" evidence="1">
    <location>
        <begin position="83"/>
        <end position="104"/>
    </location>
</feature>
<proteinExistence type="predicted"/>
<feature type="compositionally biased region" description="Low complexity" evidence="1">
    <location>
        <begin position="33"/>
        <end position="56"/>
    </location>
</feature>
<organism evidence="2">
    <name type="scientific">Anisakis simplex</name>
    <name type="common">Herring worm</name>
    <dbReference type="NCBI Taxonomy" id="6269"/>
    <lineage>
        <taxon>Eukaryota</taxon>
        <taxon>Metazoa</taxon>
        <taxon>Ecdysozoa</taxon>
        <taxon>Nematoda</taxon>
        <taxon>Chromadorea</taxon>
        <taxon>Rhabditida</taxon>
        <taxon>Spirurina</taxon>
        <taxon>Ascaridomorpha</taxon>
        <taxon>Ascaridoidea</taxon>
        <taxon>Anisakidae</taxon>
        <taxon>Anisakis</taxon>
        <taxon>Anisakis simplex complex</taxon>
    </lineage>
</organism>
<feature type="region of interest" description="Disordered" evidence="1">
    <location>
        <begin position="13"/>
        <end position="69"/>
    </location>
</feature>
<feature type="region of interest" description="Disordered" evidence="1">
    <location>
        <begin position="193"/>
        <end position="230"/>
    </location>
</feature>
<name>A0A0M3JJL7_ANISI</name>
<sequence>LKFAQQQQCQQQIEGCDDDDYNADKIRSKFHASSPNHLQSSSLQQQQHQHSNRPQLTTTQTSDSCPQRSHFALNSSHSTTCMPHWRSSHLKQHHNPSSSIIDNQTSHPLMQNECLTSAAPSDSGHSLLSSSLSSCAPSASVHASSSCIQPKLQLQSQFKASLAANGTTIHEPFTTSQATKKPFFSSSLDEVLPSQAGCSSTLPRQPAKKLNSWNRSAPKASRYSENYRSP</sequence>
<dbReference type="WBParaSite" id="ASIM_0000783801-mRNA-1">
    <property type="protein sequence ID" value="ASIM_0000783801-mRNA-1"/>
    <property type="gene ID" value="ASIM_0000783801"/>
</dbReference>
<accession>A0A0M3JJL7</accession>